<reference evidence="3" key="1">
    <citation type="submission" date="2016-11" db="EMBL/GenBank/DDBJ databases">
        <authorList>
            <person name="Varghese N."/>
            <person name="Submissions S."/>
        </authorList>
    </citation>
    <scope>NUCLEOTIDE SEQUENCE [LARGE SCALE GENOMIC DNA]</scope>
    <source>
        <strain evidence="3">DSM 100572</strain>
    </source>
</reference>
<feature type="transmembrane region" description="Helical" evidence="1">
    <location>
        <begin position="75"/>
        <end position="97"/>
    </location>
</feature>
<dbReference type="EMBL" id="FQXQ01000003">
    <property type="protein sequence ID" value="SHH70039.1"/>
    <property type="molecule type" value="Genomic_DNA"/>
</dbReference>
<evidence type="ECO:0000313" key="2">
    <source>
        <dbReference type="EMBL" id="SHH70039.1"/>
    </source>
</evidence>
<keyword evidence="3" id="KW-1185">Reference proteome</keyword>
<organism evidence="2 3">
    <name type="scientific">Wenyingzhuangia marina</name>
    <dbReference type="NCBI Taxonomy" id="1195760"/>
    <lineage>
        <taxon>Bacteria</taxon>
        <taxon>Pseudomonadati</taxon>
        <taxon>Bacteroidota</taxon>
        <taxon>Flavobacteriia</taxon>
        <taxon>Flavobacteriales</taxon>
        <taxon>Flavobacteriaceae</taxon>
        <taxon>Wenyingzhuangia</taxon>
    </lineage>
</organism>
<keyword evidence="1" id="KW-0812">Transmembrane</keyword>
<protein>
    <recommendedName>
        <fullName evidence="4">Holin-X, holin superfamily III</fullName>
    </recommendedName>
</protein>
<sequence>MSLLKNINKTSRQIAKSSEDYLNATKEYVELKTFQQISKVFILLFKSFIIGSLLLFGLILLIIESVFLLEEILGSIHYALLLSAGVLFLITALIYIFRKPLIEGRVIRMVSKTFFSTE</sequence>
<feature type="transmembrane region" description="Helical" evidence="1">
    <location>
        <begin position="40"/>
        <end position="63"/>
    </location>
</feature>
<evidence type="ECO:0008006" key="4">
    <source>
        <dbReference type="Google" id="ProtNLM"/>
    </source>
</evidence>
<keyword evidence="1" id="KW-0472">Membrane</keyword>
<dbReference type="Proteomes" id="UP000184109">
    <property type="component" value="Unassembled WGS sequence"/>
</dbReference>
<evidence type="ECO:0000313" key="3">
    <source>
        <dbReference type="Proteomes" id="UP000184109"/>
    </source>
</evidence>
<dbReference type="STRING" id="1195760.SAMN05444281_1495"/>
<proteinExistence type="predicted"/>
<dbReference type="OrthoDB" id="1202744at2"/>
<dbReference type="AlphaFoldDB" id="A0A1M5V454"/>
<accession>A0A1M5V454</accession>
<name>A0A1M5V454_9FLAO</name>
<evidence type="ECO:0000256" key="1">
    <source>
        <dbReference type="SAM" id="Phobius"/>
    </source>
</evidence>
<keyword evidence="1" id="KW-1133">Transmembrane helix</keyword>
<dbReference type="RefSeq" id="WP_073120074.1">
    <property type="nucleotide sequence ID" value="NZ_BMEN01000003.1"/>
</dbReference>
<gene>
    <name evidence="2" type="ORF">SAMN05444281_1495</name>
</gene>